<feature type="compositionally biased region" description="Low complexity" evidence="1">
    <location>
        <begin position="85"/>
        <end position="98"/>
    </location>
</feature>
<feature type="compositionally biased region" description="Acidic residues" evidence="1">
    <location>
        <begin position="114"/>
        <end position="123"/>
    </location>
</feature>
<reference evidence="2 3" key="1">
    <citation type="submission" date="2023-01" db="EMBL/GenBank/DDBJ databases">
        <title>Analysis of 21 Apiospora genomes using comparative genomics revels a genus with tremendous synthesis potential of carbohydrate active enzymes and secondary metabolites.</title>
        <authorList>
            <person name="Sorensen T."/>
        </authorList>
    </citation>
    <scope>NUCLEOTIDE SEQUENCE [LARGE SCALE GENOMIC DNA]</scope>
    <source>
        <strain evidence="2 3">CBS 117206</strain>
    </source>
</reference>
<evidence type="ECO:0000313" key="3">
    <source>
        <dbReference type="Proteomes" id="UP001392437"/>
    </source>
</evidence>
<dbReference type="Proteomes" id="UP001392437">
    <property type="component" value="Unassembled WGS sequence"/>
</dbReference>
<evidence type="ECO:0008006" key="4">
    <source>
        <dbReference type="Google" id="ProtNLM"/>
    </source>
</evidence>
<accession>A0AAW0QHC5</accession>
<dbReference type="AlphaFoldDB" id="A0AAW0QHC5"/>
<evidence type="ECO:0000313" key="2">
    <source>
        <dbReference type="EMBL" id="KAK8101649.1"/>
    </source>
</evidence>
<proteinExistence type="predicted"/>
<keyword evidence="3" id="KW-1185">Reference proteome</keyword>
<sequence>MCKQYVYFSLCLNRDCDSTVGKKGRNKYCCAARHGARRLGSCDSGVEFIVIEHYRGILFCDECKKLRALHQLPFASSTAAKRKGGSAPSTTGTTATATEEGDGGISNDFSSETIEGEDGEAEEAPGSLRFFANKKIKVEKLASAFNFDLALQQEITAQNIDSLDVDDPGEGDDLFVVSGKDDSTIEYEDKVPEPTRCKNQPTPKSYYGFDAAEVGESPKKFPRLNPQCAPAHRGLMMTGTRQRTPEKSSTTPLELETRRRIGNK</sequence>
<feature type="region of interest" description="Disordered" evidence="1">
    <location>
        <begin position="80"/>
        <end position="125"/>
    </location>
</feature>
<gene>
    <name evidence="2" type="ORF">PG999_012023</name>
</gene>
<evidence type="ECO:0000256" key="1">
    <source>
        <dbReference type="SAM" id="MobiDB-lite"/>
    </source>
</evidence>
<feature type="compositionally biased region" description="Polar residues" evidence="1">
    <location>
        <begin position="239"/>
        <end position="252"/>
    </location>
</feature>
<feature type="compositionally biased region" description="Basic and acidic residues" evidence="1">
    <location>
        <begin position="255"/>
        <end position="264"/>
    </location>
</feature>
<comment type="caution">
    <text evidence="2">The sequence shown here is derived from an EMBL/GenBank/DDBJ whole genome shotgun (WGS) entry which is preliminary data.</text>
</comment>
<feature type="region of interest" description="Disordered" evidence="1">
    <location>
        <begin position="217"/>
        <end position="264"/>
    </location>
</feature>
<name>A0AAW0QHC5_9PEZI</name>
<organism evidence="2 3">
    <name type="scientific">Apiospora kogelbergensis</name>
    <dbReference type="NCBI Taxonomy" id="1337665"/>
    <lineage>
        <taxon>Eukaryota</taxon>
        <taxon>Fungi</taxon>
        <taxon>Dikarya</taxon>
        <taxon>Ascomycota</taxon>
        <taxon>Pezizomycotina</taxon>
        <taxon>Sordariomycetes</taxon>
        <taxon>Xylariomycetidae</taxon>
        <taxon>Amphisphaeriales</taxon>
        <taxon>Apiosporaceae</taxon>
        <taxon>Apiospora</taxon>
    </lineage>
</organism>
<protein>
    <recommendedName>
        <fullName evidence="4">Stc1 domain-containing protein</fullName>
    </recommendedName>
</protein>
<dbReference type="EMBL" id="JAQQWP010000009">
    <property type="protein sequence ID" value="KAK8101649.1"/>
    <property type="molecule type" value="Genomic_DNA"/>
</dbReference>